<dbReference type="Proteomes" id="UP000233720">
    <property type="component" value="Unassembled WGS sequence"/>
</dbReference>
<feature type="region of interest" description="Disordered" evidence="1">
    <location>
        <begin position="1"/>
        <end position="42"/>
    </location>
</feature>
<evidence type="ECO:0000256" key="1">
    <source>
        <dbReference type="SAM" id="MobiDB-lite"/>
    </source>
</evidence>
<protein>
    <submittedName>
        <fullName evidence="2">Uncharacterized protein</fullName>
    </submittedName>
</protein>
<comment type="caution">
    <text evidence="2">The sequence shown here is derived from an EMBL/GenBank/DDBJ whole genome shotgun (WGS) entry which is preliminary data.</text>
</comment>
<evidence type="ECO:0000313" key="4">
    <source>
        <dbReference type="Proteomes" id="UP000233720"/>
    </source>
</evidence>
<evidence type="ECO:0000313" key="2">
    <source>
        <dbReference type="EMBL" id="PKV14243.1"/>
    </source>
</evidence>
<accession>A0A2N3RP24</accession>
<gene>
    <name evidence="2" type="ORF">XpruCFBP8353_04040</name>
    <name evidence="3" type="ORF">XpruCFBP8354_04040</name>
</gene>
<name>A0A2N3RP24_9XANT</name>
<sequence length="101" mass="10940">MGRGRDALAAGGTRRKHVPGGSVAASMPPHGPASGEDTAPESESVTFLKACRLIALRLETDRTHRYPNNARYALLANMHTNHLDWSLPAHRRGTLRGMDDA</sequence>
<dbReference type="EMBL" id="PHKV01000001">
    <property type="protein sequence ID" value="PKV14243.1"/>
    <property type="molecule type" value="Genomic_DNA"/>
</dbReference>
<proteinExistence type="predicted"/>
<dbReference type="OrthoDB" id="6009227at2"/>
<keyword evidence="5" id="KW-1185">Reference proteome</keyword>
<organism evidence="2 4">
    <name type="scientific">Xanthomonas prunicola</name>
    <dbReference type="NCBI Taxonomy" id="2053930"/>
    <lineage>
        <taxon>Bacteria</taxon>
        <taxon>Pseudomonadati</taxon>
        <taxon>Pseudomonadota</taxon>
        <taxon>Gammaproteobacteria</taxon>
        <taxon>Lysobacterales</taxon>
        <taxon>Lysobacteraceae</taxon>
        <taxon>Xanthomonas</taxon>
    </lineage>
</organism>
<dbReference type="AlphaFoldDB" id="A0A2N3RP24"/>
<dbReference type="EMBL" id="PHKW01000001">
    <property type="protein sequence ID" value="PKV18525.1"/>
    <property type="molecule type" value="Genomic_DNA"/>
</dbReference>
<evidence type="ECO:0000313" key="5">
    <source>
        <dbReference type="Proteomes" id="UP000233748"/>
    </source>
</evidence>
<evidence type="ECO:0000313" key="3">
    <source>
        <dbReference type="EMBL" id="PKV18525.1"/>
    </source>
</evidence>
<dbReference type="Proteomes" id="UP000233748">
    <property type="component" value="Unassembled WGS sequence"/>
</dbReference>
<reference evidence="4 5" key="1">
    <citation type="submission" date="2017-11" db="EMBL/GenBank/DDBJ databases">
        <title>Xanthomonas prunicola sp. nov., a novel pathogen that affects nectarine (Prunus persica var. nectarine) trees.</title>
        <authorList>
            <person name="Lopez M."/>
            <person name="Lopez-Soriano P."/>
            <person name="Garita-Cambronero J."/>
            <person name="Beltran C."/>
            <person name="Taghouti G."/>
            <person name="Portier P."/>
            <person name="Cubero J."/>
            <person name="Fischer-Le Saux M."/>
            <person name="Marco-Noales E."/>
        </authorList>
    </citation>
    <scope>NUCLEOTIDE SEQUENCE [LARGE SCALE GENOMIC DNA]</scope>
    <source>
        <strain evidence="2 4">CFBP8353</strain>
        <strain evidence="3 5">CFBP8354</strain>
    </source>
</reference>